<proteinExistence type="predicted"/>
<keyword evidence="2" id="KW-1185">Reference proteome</keyword>
<evidence type="ECO:0000313" key="2">
    <source>
        <dbReference type="Proteomes" id="UP001165960"/>
    </source>
</evidence>
<dbReference type="Proteomes" id="UP001165960">
    <property type="component" value="Unassembled WGS sequence"/>
</dbReference>
<sequence>MVGFPEDDPWTNPKSGLDRYWIEEFAEGGFSSYRSLVGEAIRISTLAGIPRWTWLKDQPYCLAWDILPYTDFVQPLSVPGLEPTQSMNSWERVLIKSANGGSKWSISAELGGS</sequence>
<gene>
    <name evidence="1" type="ORF">DSO57_1000945</name>
</gene>
<protein>
    <submittedName>
        <fullName evidence="1">Uncharacterized protein</fullName>
    </submittedName>
</protein>
<evidence type="ECO:0000313" key="1">
    <source>
        <dbReference type="EMBL" id="KAJ9075005.1"/>
    </source>
</evidence>
<accession>A0ACC2TK84</accession>
<organism evidence="1 2">
    <name type="scientific">Entomophthora muscae</name>
    <dbReference type="NCBI Taxonomy" id="34485"/>
    <lineage>
        <taxon>Eukaryota</taxon>
        <taxon>Fungi</taxon>
        <taxon>Fungi incertae sedis</taxon>
        <taxon>Zoopagomycota</taxon>
        <taxon>Entomophthoromycotina</taxon>
        <taxon>Entomophthoromycetes</taxon>
        <taxon>Entomophthorales</taxon>
        <taxon>Entomophthoraceae</taxon>
        <taxon>Entomophthora</taxon>
    </lineage>
</organism>
<reference evidence="1" key="1">
    <citation type="submission" date="2022-04" db="EMBL/GenBank/DDBJ databases">
        <title>Genome of the entomopathogenic fungus Entomophthora muscae.</title>
        <authorList>
            <person name="Elya C."/>
            <person name="Lovett B.R."/>
            <person name="Lee E."/>
            <person name="Macias A.M."/>
            <person name="Hajek A.E."/>
            <person name="De Bivort B.L."/>
            <person name="Kasson M.T."/>
            <person name="De Fine Licht H.H."/>
            <person name="Stajich J.E."/>
        </authorList>
    </citation>
    <scope>NUCLEOTIDE SEQUENCE</scope>
    <source>
        <strain evidence="1">Berkeley</strain>
    </source>
</reference>
<comment type="caution">
    <text evidence="1">The sequence shown here is derived from an EMBL/GenBank/DDBJ whole genome shotgun (WGS) entry which is preliminary data.</text>
</comment>
<name>A0ACC2TK84_9FUNG</name>
<dbReference type="EMBL" id="QTSX02002842">
    <property type="protein sequence ID" value="KAJ9075005.1"/>
    <property type="molecule type" value="Genomic_DNA"/>
</dbReference>